<evidence type="ECO:0000256" key="3">
    <source>
        <dbReference type="ARBA" id="ARBA00022519"/>
    </source>
</evidence>
<evidence type="ECO:0000313" key="12">
    <source>
        <dbReference type="Proteomes" id="UP000297564"/>
    </source>
</evidence>
<dbReference type="AlphaFoldDB" id="A0A4Z0BNW4"/>
<keyword evidence="8 9" id="KW-0131">Cell cycle</keyword>
<protein>
    <recommendedName>
        <fullName evidence="9">Cell division protein FtsQ</fullName>
    </recommendedName>
</protein>
<comment type="caution">
    <text evidence="11">The sequence shown here is derived from an EMBL/GenBank/DDBJ whole genome shotgun (WGS) entry which is preliminary data.</text>
</comment>
<keyword evidence="5 9" id="KW-0812">Transmembrane</keyword>
<comment type="function">
    <text evidence="9">Essential cell division protein. May link together the upstream cell division proteins, which are predominantly cytoplasmic, with the downstream cell division proteins, which are predominantly periplasmic. May control correct divisome assembly.</text>
</comment>
<keyword evidence="7 9" id="KW-0472">Membrane</keyword>
<evidence type="ECO:0000256" key="2">
    <source>
        <dbReference type="ARBA" id="ARBA00022475"/>
    </source>
</evidence>
<dbReference type="HAMAP" id="MF_00911">
    <property type="entry name" value="FtsQ_subfam"/>
    <property type="match status" value="1"/>
</dbReference>
<comment type="subcellular location">
    <subcellularLocation>
        <location evidence="9">Cell inner membrane</location>
        <topology evidence="9">Single-pass type II membrane protein</topology>
    </subcellularLocation>
    <subcellularLocation>
        <location evidence="1">Membrane</location>
    </subcellularLocation>
    <text evidence="9">Localizes to the division septum.</text>
</comment>
<keyword evidence="2 9" id="KW-1003">Cell membrane</keyword>
<dbReference type="GO" id="GO:0032153">
    <property type="term" value="C:cell division site"/>
    <property type="evidence" value="ECO:0007669"/>
    <property type="project" value="UniProtKB-UniRule"/>
</dbReference>
<keyword evidence="4 9" id="KW-0132">Cell division</keyword>
<dbReference type="GO" id="GO:0005886">
    <property type="term" value="C:plasma membrane"/>
    <property type="evidence" value="ECO:0007669"/>
    <property type="project" value="UniProtKB-SubCell"/>
</dbReference>
<organism evidence="11 12">
    <name type="scientific">Ramlibacter rhizophilus</name>
    <dbReference type="NCBI Taxonomy" id="1781167"/>
    <lineage>
        <taxon>Bacteria</taxon>
        <taxon>Pseudomonadati</taxon>
        <taxon>Pseudomonadota</taxon>
        <taxon>Betaproteobacteria</taxon>
        <taxon>Burkholderiales</taxon>
        <taxon>Comamonadaceae</taxon>
        <taxon>Ramlibacter</taxon>
    </lineage>
</organism>
<feature type="domain" description="POTRA" evidence="10">
    <location>
        <begin position="45"/>
        <end position="114"/>
    </location>
</feature>
<evidence type="ECO:0000256" key="4">
    <source>
        <dbReference type="ARBA" id="ARBA00022618"/>
    </source>
</evidence>
<dbReference type="PANTHER" id="PTHR35851">
    <property type="entry name" value="CELL DIVISION PROTEIN FTSQ"/>
    <property type="match status" value="1"/>
</dbReference>
<dbReference type="InterPro" id="IPR005548">
    <property type="entry name" value="Cell_div_FtsQ/DivIB_C"/>
</dbReference>
<evidence type="ECO:0000256" key="6">
    <source>
        <dbReference type="ARBA" id="ARBA00022989"/>
    </source>
</evidence>
<dbReference type="InterPro" id="IPR013685">
    <property type="entry name" value="POTRA_FtsQ_type"/>
</dbReference>
<dbReference type="RefSeq" id="WP_135285277.1">
    <property type="nucleotide sequence ID" value="NZ_SMLL01000004.1"/>
</dbReference>
<evidence type="ECO:0000259" key="10">
    <source>
        <dbReference type="PROSITE" id="PS51779"/>
    </source>
</evidence>
<proteinExistence type="inferred from homology"/>
<evidence type="ECO:0000256" key="9">
    <source>
        <dbReference type="HAMAP-Rule" id="MF_00911"/>
    </source>
</evidence>
<keyword evidence="12" id="KW-1185">Reference proteome</keyword>
<comment type="subunit">
    <text evidence="9">Part of a complex composed of FtsB, FtsL and FtsQ.</text>
</comment>
<dbReference type="Gene3D" id="3.40.50.11690">
    <property type="entry name" value="Cell division protein FtsQ/DivIB"/>
    <property type="match status" value="1"/>
</dbReference>
<reference evidence="11 12" key="1">
    <citation type="submission" date="2019-03" db="EMBL/GenBank/DDBJ databases">
        <title>Ramlibacter rhizophilus CCTCC AB2015357, whole genome shotgun sequence.</title>
        <authorList>
            <person name="Zhang X."/>
            <person name="Feng G."/>
            <person name="Zhu H."/>
        </authorList>
    </citation>
    <scope>NUCLEOTIDE SEQUENCE [LARGE SCALE GENOMIC DNA]</scope>
    <source>
        <strain evidence="11 12">CCTCC AB2015357</strain>
    </source>
</reference>
<dbReference type="GO" id="GO:0090529">
    <property type="term" value="P:cell septum assembly"/>
    <property type="evidence" value="ECO:0007669"/>
    <property type="project" value="InterPro"/>
</dbReference>
<dbReference type="GO" id="GO:0043093">
    <property type="term" value="P:FtsZ-dependent cytokinesis"/>
    <property type="evidence" value="ECO:0007669"/>
    <property type="project" value="UniProtKB-UniRule"/>
</dbReference>
<accession>A0A4Z0BNW4</accession>
<evidence type="ECO:0000256" key="5">
    <source>
        <dbReference type="ARBA" id="ARBA00022692"/>
    </source>
</evidence>
<name>A0A4Z0BNW4_9BURK</name>
<dbReference type="InterPro" id="IPR026579">
    <property type="entry name" value="FtsQ"/>
</dbReference>
<dbReference type="OrthoDB" id="9790370at2"/>
<evidence type="ECO:0000256" key="8">
    <source>
        <dbReference type="ARBA" id="ARBA00023306"/>
    </source>
</evidence>
<evidence type="ECO:0000256" key="1">
    <source>
        <dbReference type="ARBA" id="ARBA00004370"/>
    </source>
</evidence>
<keyword evidence="6 9" id="KW-1133">Transmembrane helix</keyword>
<dbReference type="InterPro" id="IPR045335">
    <property type="entry name" value="FtsQ_C_sf"/>
</dbReference>
<dbReference type="PROSITE" id="PS51779">
    <property type="entry name" value="POTRA"/>
    <property type="match status" value="1"/>
</dbReference>
<dbReference type="Proteomes" id="UP000297564">
    <property type="component" value="Unassembled WGS sequence"/>
</dbReference>
<dbReference type="Pfam" id="PF08478">
    <property type="entry name" value="POTRA_1"/>
    <property type="match status" value="1"/>
</dbReference>
<dbReference type="InterPro" id="IPR034746">
    <property type="entry name" value="POTRA"/>
</dbReference>
<dbReference type="PANTHER" id="PTHR35851:SF1">
    <property type="entry name" value="CELL DIVISION PROTEIN FTSQ"/>
    <property type="match status" value="1"/>
</dbReference>
<dbReference type="Gene3D" id="3.10.20.310">
    <property type="entry name" value="membrane protein fhac"/>
    <property type="match status" value="1"/>
</dbReference>
<sequence>MRTRAAPVVPMDVRLMNATAMLLFAAVALMAVAALGTWALRHPLFSLGHITVAGDVAHSSASTLRANVAPRLAGNFFTVDLAQVRQAFVDVPWVRQAVVRRAFPNGLRVVLEEHQPVALWGADGDATLVNSHGEVFEANVGEIDVEALPRLSGPASQSAAVLATYRVLAPLFQGIELPIEQLTLTGRGSWQVVLDSGAKVELGRGSTEEVQARAQRFVLTITQAAGRYGRRPEALVAADLRHADGYAIRLRGVSTVGADAQQKK</sequence>
<evidence type="ECO:0000256" key="7">
    <source>
        <dbReference type="ARBA" id="ARBA00023136"/>
    </source>
</evidence>
<dbReference type="EMBL" id="SMLL01000004">
    <property type="protein sequence ID" value="TFY99734.1"/>
    <property type="molecule type" value="Genomic_DNA"/>
</dbReference>
<evidence type="ECO:0000313" key="11">
    <source>
        <dbReference type="EMBL" id="TFY99734.1"/>
    </source>
</evidence>
<comment type="similarity">
    <text evidence="9">Belongs to the FtsQ/DivIB family. FtsQ subfamily.</text>
</comment>
<gene>
    <name evidence="9" type="primary">ftsQ</name>
    <name evidence="11" type="ORF">EZ242_11365</name>
</gene>
<dbReference type="Pfam" id="PF03799">
    <property type="entry name" value="FtsQ_DivIB_C"/>
    <property type="match status" value="1"/>
</dbReference>
<keyword evidence="3 9" id="KW-0997">Cell inner membrane</keyword>